<accession>A0A420DZA2</accession>
<keyword evidence="5" id="KW-0812">Transmembrane</keyword>
<organism evidence="6 7">
    <name type="scientific">Tenacibaculum lutimaris</name>
    <dbReference type="NCBI Taxonomy" id="285258"/>
    <lineage>
        <taxon>Bacteria</taxon>
        <taxon>Pseudomonadati</taxon>
        <taxon>Bacteroidota</taxon>
        <taxon>Flavobacteriia</taxon>
        <taxon>Flavobacteriales</taxon>
        <taxon>Flavobacteriaceae</taxon>
        <taxon>Tenacibaculum</taxon>
    </lineage>
</organism>
<comment type="pathway">
    <text evidence="4">Nucleotide-sugar biosynthesis; CMP-3-deoxy-D-manno-octulosonate biosynthesis; CMP-3-deoxy-D-manno-octulosonate from 3-deoxy-D-manno-octulosonate and CTP: step 1/1.</text>
</comment>
<dbReference type="GO" id="GO:0033468">
    <property type="term" value="P:CMP-keto-3-deoxy-D-manno-octulosonic acid biosynthetic process"/>
    <property type="evidence" value="ECO:0007669"/>
    <property type="project" value="UniProtKB-UniRule"/>
</dbReference>
<evidence type="ECO:0000313" key="6">
    <source>
        <dbReference type="EMBL" id="RKF03160.1"/>
    </source>
</evidence>
<dbReference type="Proteomes" id="UP000285780">
    <property type="component" value="Unassembled WGS sequence"/>
</dbReference>
<keyword evidence="5" id="KW-1133">Transmembrane helix</keyword>
<dbReference type="PANTHER" id="PTHR42866:SF2">
    <property type="entry name" value="3-DEOXY-MANNO-OCTULOSONATE CYTIDYLYLTRANSFERASE, MITOCHONDRIAL"/>
    <property type="match status" value="1"/>
</dbReference>
<keyword evidence="2 4" id="KW-0548">Nucleotidyltransferase</keyword>
<dbReference type="Pfam" id="PF02348">
    <property type="entry name" value="CTP_transf_3"/>
    <property type="match status" value="1"/>
</dbReference>
<comment type="subcellular location">
    <subcellularLocation>
        <location evidence="4">Cytoplasm</location>
    </subcellularLocation>
</comment>
<dbReference type="NCBIfam" id="NF003950">
    <property type="entry name" value="PRK05450.1-3"/>
    <property type="match status" value="1"/>
</dbReference>
<dbReference type="GO" id="GO:0008690">
    <property type="term" value="F:3-deoxy-manno-octulosonate cytidylyltransferase activity"/>
    <property type="evidence" value="ECO:0007669"/>
    <property type="project" value="UniProtKB-UniRule"/>
</dbReference>
<keyword evidence="7" id="KW-1185">Reference proteome</keyword>
<dbReference type="NCBIfam" id="NF003952">
    <property type="entry name" value="PRK05450.1-5"/>
    <property type="match status" value="1"/>
</dbReference>
<protein>
    <recommendedName>
        <fullName evidence="4">3-deoxy-manno-octulosonate cytidylyltransferase</fullName>
        <ecNumber evidence="4">2.7.7.38</ecNumber>
    </recommendedName>
    <alternativeName>
        <fullName evidence="4">CMP-2-keto-3-deoxyoctulosonic acid synthase</fullName>
        <shortName evidence="4">CKS</shortName>
        <shortName evidence="4">CMP-KDO synthase</shortName>
    </alternativeName>
</protein>
<sequence length="273" mass="30876">MLNFCQPDIYKLLLSVYKYVSLIHSFISFMKIIAMIPARYSASRFPGKLMKDLGGKPVIVRTYEAALQANLFDEVYVVTDSDVIFNTIEAVGGKVLMSKKEHECGSDRIAEAVENLDVDIVVNVQGDEPFIDTVSLSKLIDVFKGDDKKEIDLASLKVKITNAKDIKNPNNVKVITDANDFAIYFSRSVIPYHRDQEVNATYYKHKGVYAFRKNALIDFYHTPMTPIEAAEKIECIRYLEVGKKIKMIETSVESIGIDTPEDLEKAIKQLTNE</sequence>
<comment type="similarity">
    <text evidence="4">Belongs to the KdsB family.</text>
</comment>
<keyword evidence="4" id="KW-0963">Cytoplasm</keyword>
<dbReference type="PANTHER" id="PTHR42866">
    <property type="entry name" value="3-DEOXY-MANNO-OCTULOSONATE CYTIDYLYLTRANSFERASE"/>
    <property type="match status" value="1"/>
</dbReference>
<evidence type="ECO:0000256" key="1">
    <source>
        <dbReference type="ARBA" id="ARBA00022679"/>
    </source>
</evidence>
<proteinExistence type="inferred from homology"/>
<reference evidence="6 7" key="1">
    <citation type="submission" date="2018-09" db="EMBL/GenBank/DDBJ databases">
        <title>Genomic Encyclopedia of Archaeal and Bacterial Type Strains, Phase II (KMG-II): from individual species to whole genera.</title>
        <authorList>
            <person name="Goeker M."/>
        </authorList>
    </citation>
    <scope>NUCLEOTIDE SEQUENCE [LARGE SCALE GENOMIC DNA]</scope>
    <source>
        <strain evidence="6 7">DSM 16505</strain>
    </source>
</reference>
<evidence type="ECO:0000256" key="3">
    <source>
        <dbReference type="ARBA" id="ARBA00022985"/>
    </source>
</evidence>
<comment type="catalytic activity">
    <reaction evidence="4">
        <text>3-deoxy-alpha-D-manno-oct-2-ulosonate + CTP = CMP-3-deoxy-beta-D-manno-octulosonate + diphosphate</text>
        <dbReference type="Rhea" id="RHEA:23448"/>
        <dbReference type="ChEBI" id="CHEBI:33019"/>
        <dbReference type="ChEBI" id="CHEBI:37563"/>
        <dbReference type="ChEBI" id="CHEBI:85986"/>
        <dbReference type="ChEBI" id="CHEBI:85987"/>
        <dbReference type="EC" id="2.7.7.38"/>
    </reaction>
</comment>
<comment type="function">
    <text evidence="4">Activates KDO (a required 8-carbon sugar) for incorporation into bacterial lipopolysaccharide in Gram-negative bacteria.</text>
</comment>
<dbReference type="InterPro" id="IPR029044">
    <property type="entry name" value="Nucleotide-diphossugar_trans"/>
</dbReference>
<feature type="transmembrane region" description="Helical" evidence="5">
    <location>
        <begin position="20"/>
        <end position="40"/>
    </location>
</feature>
<evidence type="ECO:0000256" key="5">
    <source>
        <dbReference type="SAM" id="Phobius"/>
    </source>
</evidence>
<dbReference type="HAMAP" id="MF_00057">
    <property type="entry name" value="KdsB"/>
    <property type="match status" value="1"/>
</dbReference>
<dbReference type="GO" id="GO:0009103">
    <property type="term" value="P:lipopolysaccharide biosynthetic process"/>
    <property type="evidence" value="ECO:0007669"/>
    <property type="project" value="UniProtKB-UniRule"/>
</dbReference>
<dbReference type="EC" id="2.7.7.38" evidence="4"/>
<gene>
    <name evidence="4" type="primary">kdsB</name>
    <name evidence="6" type="ORF">C8N26_2150</name>
</gene>
<keyword evidence="5" id="KW-0472">Membrane</keyword>
<comment type="caution">
    <text evidence="6">The sequence shown here is derived from an EMBL/GenBank/DDBJ whole genome shotgun (WGS) entry which is preliminary data.</text>
</comment>
<dbReference type="NCBIfam" id="NF009905">
    <property type="entry name" value="PRK13368.1"/>
    <property type="match status" value="1"/>
</dbReference>
<keyword evidence="3 4" id="KW-0448">Lipopolysaccharide biosynthesis</keyword>
<dbReference type="SUPFAM" id="SSF53448">
    <property type="entry name" value="Nucleotide-diphospho-sugar transferases"/>
    <property type="match status" value="1"/>
</dbReference>
<dbReference type="GO" id="GO:0005829">
    <property type="term" value="C:cytosol"/>
    <property type="evidence" value="ECO:0007669"/>
    <property type="project" value="TreeGrafter"/>
</dbReference>
<keyword evidence="1 4" id="KW-0808">Transferase</keyword>
<dbReference type="Gene3D" id="3.90.550.10">
    <property type="entry name" value="Spore Coat Polysaccharide Biosynthesis Protein SpsA, Chain A"/>
    <property type="match status" value="1"/>
</dbReference>
<evidence type="ECO:0000256" key="2">
    <source>
        <dbReference type="ARBA" id="ARBA00022695"/>
    </source>
</evidence>
<dbReference type="AlphaFoldDB" id="A0A420DZA2"/>
<dbReference type="InterPro" id="IPR003329">
    <property type="entry name" value="Cytidylyl_trans"/>
</dbReference>
<evidence type="ECO:0000256" key="4">
    <source>
        <dbReference type="HAMAP-Rule" id="MF_00057"/>
    </source>
</evidence>
<dbReference type="InterPro" id="IPR004528">
    <property type="entry name" value="KdsB"/>
</dbReference>
<name>A0A420DZA2_9FLAO</name>
<dbReference type="NCBIfam" id="TIGR00466">
    <property type="entry name" value="kdsB"/>
    <property type="match status" value="1"/>
</dbReference>
<dbReference type="UniPathway" id="UPA00358">
    <property type="reaction ID" value="UER00476"/>
</dbReference>
<dbReference type="EMBL" id="RAQM01000010">
    <property type="protein sequence ID" value="RKF03160.1"/>
    <property type="molecule type" value="Genomic_DNA"/>
</dbReference>
<evidence type="ECO:0000313" key="7">
    <source>
        <dbReference type="Proteomes" id="UP000285780"/>
    </source>
</evidence>
<dbReference type="CDD" id="cd02517">
    <property type="entry name" value="CMP-KDO-Synthetase"/>
    <property type="match status" value="1"/>
</dbReference>